<feature type="region of interest" description="Disordered" evidence="3">
    <location>
        <begin position="127"/>
        <end position="149"/>
    </location>
</feature>
<proteinExistence type="predicted"/>
<keyword evidence="6" id="KW-1185">Reference proteome</keyword>
<protein>
    <submittedName>
        <fullName evidence="5">HIRAN domain-containing protein</fullName>
    </submittedName>
</protein>
<organism evidence="5 6">
    <name type="scientific">Brachybacterium huguangmaarense</name>
    <dbReference type="NCBI Taxonomy" id="1652028"/>
    <lineage>
        <taxon>Bacteria</taxon>
        <taxon>Bacillati</taxon>
        <taxon>Actinomycetota</taxon>
        <taxon>Actinomycetes</taxon>
        <taxon>Micrococcales</taxon>
        <taxon>Dermabacteraceae</taxon>
        <taxon>Brachybacterium</taxon>
    </lineage>
</organism>
<sequence length="222" mass="24171">MDLLLALFVVACIVVLILAGLVWLRLGSERSDAGADSSRSDPAPGVDRAVTRRAGPPPPSKSRKYLSEEEAAYYLVRDSDGRLPVRVSSGFFVHDGTRKQVPPGNRALTRAGVRSFTVRGSSYYPDDSLAADTSPRKRARFKREPENEHDPGAVAVLSLDADGKARRVGYVNKGYARALTKRLEAGESVNARFMRGAPAGVDDQGIAVVEATAEDMRRLFRR</sequence>
<reference evidence="5" key="1">
    <citation type="submission" date="2022-10" db="EMBL/GenBank/DDBJ databases">
        <title>Whole-Genome Sequencing of Brachybacterium huguangmaarense BRM-3, Isolated from Betula schmidtii.</title>
        <authorList>
            <person name="Haam D."/>
        </authorList>
    </citation>
    <scope>NUCLEOTIDE SEQUENCE</scope>
    <source>
        <strain evidence="5">BRM-3</strain>
    </source>
</reference>
<evidence type="ECO:0000259" key="4">
    <source>
        <dbReference type="SMART" id="SM00910"/>
    </source>
</evidence>
<evidence type="ECO:0000256" key="2">
    <source>
        <dbReference type="ARBA" id="ARBA00022801"/>
    </source>
</evidence>
<dbReference type="InterPro" id="IPR014905">
    <property type="entry name" value="HIRAN"/>
</dbReference>
<evidence type="ECO:0000313" key="5">
    <source>
        <dbReference type="EMBL" id="UYG16369.1"/>
    </source>
</evidence>
<feature type="compositionally biased region" description="Low complexity" evidence="3">
    <location>
        <begin position="34"/>
        <end position="44"/>
    </location>
</feature>
<dbReference type="Proteomes" id="UP001164305">
    <property type="component" value="Chromosome"/>
</dbReference>
<keyword evidence="2" id="KW-0378">Hydrolase</keyword>
<keyword evidence="1" id="KW-0479">Metal-binding</keyword>
<dbReference type="Gene3D" id="3.30.70.2330">
    <property type="match status" value="1"/>
</dbReference>
<dbReference type="RefSeq" id="WP_263593582.1">
    <property type="nucleotide sequence ID" value="NZ_CP107020.1"/>
</dbReference>
<gene>
    <name evidence="5" type="ORF">BRM3_12255</name>
</gene>
<dbReference type="Pfam" id="PF08797">
    <property type="entry name" value="HIRAN"/>
    <property type="match status" value="1"/>
</dbReference>
<evidence type="ECO:0000256" key="3">
    <source>
        <dbReference type="SAM" id="MobiDB-lite"/>
    </source>
</evidence>
<name>A0ABY6G122_9MICO</name>
<accession>A0ABY6G122</accession>
<feature type="region of interest" description="Disordered" evidence="3">
    <location>
        <begin position="31"/>
        <end position="64"/>
    </location>
</feature>
<dbReference type="EMBL" id="CP107020">
    <property type="protein sequence ID" value="UYG16369.1"/>
    <property type="molecule type" value="Genomic_DNA"/>
</dbReference>
<evidence type="ECO:0000313" key="6">
    <source>
        <dbReference type="Proteomes" id="UP001164305"/>
    </source>
</evidence>
<dbReference type="SMART" id="SM00910">
    <property type="entry name" value="HIRAN"/>
    <property type="match status" value="1"/>
</dbReference>
<evidence type="ECO:0000256" key="1">
    <source>
        <dbReference type="ARBA" id="ARBA00022723"/>
    </source>
</evidence>
<feature type="domain" description="HIRAN" evidence="4">
    <location>
        <begin position="113"/>
        <end position="215"/>
    </location>
</feature>